<protein>
    <submittedName>
        <fullName evidence="5">Ribonuclease H-like domain-containing protein</fullName>
    </submittedName>
</protein>
<dbReference type="Pfam" id="PF00665">
    <property type="entry name" value="rve"/>
    <property type="match status" value="1"/>
</dbReference>
<comment type="caution">
    <text evidence="5">The sequence shown here is derived from an EMBL/GenBank/DDBJ whole genome shotgun (WGS) entry which is preliminary data.</text>
</comment>
<keyword evidence="1" id="KW-0479">Metal-binding</keyword>
<reference evidence="5" key="2">
    <citation type="submission" date="2022-01" db="EMBL/GenBank/DDBJ databases">
        <authorList>
            <person name="Yamashiro T."/>
            <person name="Shiraishi A."/>
            <person name="Satake H."/>
            <person name="Nakayama K."/>
        </authorList>
    </citation>
    <scope>NUCLEOTIDE SEQUENCE</scope>
</reference>
<dbReference type="InterPro" id="IPR013103">
    <property type="entry name" value="RVT_2"/>
</dbReference>
<organism evidence="5 6">
    <name type="scientific">Tanacetum coccineum</name>
    <dbReference type="NCBI Taxonomy" id="301880"/>
    <lineage>
        <taxon>Eukaryota</taxon>
        <taxon>Viridiplantae</taxon>
        <taxon>Streptophyta</taxon>
        <taxon>Embryophyta</taxon>
        <taxon>Tracheophyta</taxon>
        <taxon>Spermatophyta</taxon>
        <taxon>Magnoliopsida</taxon>
        <taxon>eudicotyledons</taxon>
        <taxon>Gunneridae</taxon>
        <taxon>Pentapetalae</taxon>
        <taxon>asterids</taxon>
        <taxon>campanulids</taxon>
        <taxon>Asterales</taxon>
        <taxon>Asteraceae</taxon>
        <taxon>Asteroideae</taxon>
        <taxon>Anthemideae</taxon>
        <taxon>Anthemidinae</taxon>
        <taxon>Tanacetum</taxon>
    </lineage>
</organism>
<evidence type="ECO:0000256" key="3">
    <source>
        <dbReference type="SAM" id="MobiDB-lite"/>
    </source>
</evidence>
<keyword evidence="6" id="KW-1185">Reference proteome</keyword>
<reference evidence="5" key="1">
    <citation type="journal article" date="2022" name="Int. J. Mol. Sci.">
        <title>Draft Genome of Tanacetum Coccineum: Genomic Comparison of Closely Related Tanacetum-Family Plants.</title>
        <authorList>
            <person name="Yamashiro T."/>
            <person name="Shiraishi A."/>
            <person name="Nakayama K."/>
            <person name="Satake H."/>
        </authorList>
    </citation>
    <scope>NUCLEOTIDE SEQUENCE</scope>
</reference>
<dbReference type="Pfam" id="PF13976">
    <property type="entry name" value="gag_pre-integrs"/>
    <property type="match status" value="1"/>
</dbReference>
<dbReference type="InterPro" id="IPR025724">
    <property type="entry name" value="GAG-pre-integrase_dom"/>
</dbReference>
<evidence type="ECO:0000256" key="2">
    <source>
        <dbReference type="ARBA" id="ARBA00022801"/>
    </source>
</evidence>
<dbReference type="SUPFAM" id="SSF56672">
    <property type="entry name" value="DNA/RNA polymerases"/>
    <property type="match status" value="1"/>
</dbReference>
<dbReference type="Pfam" id="PF07727">
    <property type="entry name" value="RVT_2"/>
    <property type="match status" value="1"/>
</dbReference>
<evidence type="ECO:0000256" key="1">
    <source>
        <dbReference type="ARBA" id="ARBA00022723"/>
    </source>
</evidence>
<dbReference type="Proteomes" id="UP001151760">
    <property type="component" value="Unassembled WGS sequence"/>
</dbReference>
<feature type="domain" description="Integrase catalytic" evidence="4">
    <location>
        <begin position="278"/>
        <end position="456"/>
    </location>
</feature>
<dbReference type="CDD" id="cd09272">
    <property type="entry name" value="RNase_HI_RT_Ty1"/>
    <property type="match status" value="1"/>
</dbReference>
<evidence type="ECO:0000313" key="5">
    <source>
        <dbReference type="EMBL" id="GJU04488.1"/>
    </source>
</evidence>
<evidence type="ECO:0000259" key="4">
    <source>
        <dbReference type="PROSITE" id="PS50994"/>
    </source>
</evidence>
<dbReference type="PANTHER" id="PTHR42648:SF31">
    <property type="entry name" value="RNA-DIRECTED DNA POLYMERASE"/>
    <property type="match status" value="1"/>
</dbReference>
<feature type="compositionally biased region" description="Low complexity" evidence="3">
    <location>
        <begin position="135"/>
        <end position="157"/>
    </location>
</feature>
<evidence type="ECO:0000313" key="6">
    <source>
        <dbReference type="Proteomes" id="UP001151760"/>
    </source>
</evidence>
<sequence>MVGPSGSSDNIELSNNLDVGNPLHMLNSLWREFDALTKLPKCVCEVKCSCDASKELILHQQLMRLMQFLMCLDDCYQPIRIALFTMDPLPEVKDAYITVSREESHRGIPKSSGVSESKLNATSFAAKSFNKNRRSFNNNNNNTRGFTPSNNVNRGPNPNLNCKNYGKIGHTTDRCFEIVGFPTGFKRDTNTIKQGLKRETVMGTGSESKGLYLFDMNKDNTMGKSNMIMCCNMSKILWHNRLGHPADQVLFVLHNDLKISKSSSVHVCEICHMAKQKREPFPLSIHKSKTLGKLIHLDLWAPYIVPSKEGFRYFLIIVDDFSSAVWVYLVKIKDEVFDVFVSFIGLVANQFKIKLKLIRSDNGTEFVNNKMSKLFSELGIIHKTSCAHTPQQNGIAERKHRDLLNDARNLMFQGVIPLKFWSDFVLTVVYFINRLPSSVLKECASETDHLTFFDNQIPQRPYDDGRATYVVDGSVPSSRHNSTYTTLCQEEYTATQIDNQSSSEGNNFQNTNGKTLNENIFEQEDVQTPGLRRSSRQSKLPANFNGYVVNINVKYGIEKHVSYYGLNSVNMCLASTLIMSVEPTCYSNALKDPNWVDAIWHLYQLDVNNDFLYGDLVEDIYMCLPQGYDNVDKSKVCIFTKSLYGLKQASRQWNAKLTTALAEHCFEHSKFGYSLYTKQKGDIFISLLVYVDDIVIIGNDESRIKGFKEFLSTKVLIKDLAIKKAANPMFHEKTKHFKLDVHFVREKVMDCIIKTVTIDNNVQVADIFTKCLGVVQHNMFCRKLGLLDMFVGVMTCKEREDSV</sequence>
<feature type="region of interest" description="Disordered" evidence="3">
    <location>
        <begin position="132"/>
        <end position="157"/>
    </location>
</feature>
<dbReference type="InterPro" id="IPR012337">
    <property type="entry name" value="RNaseH-like_sf"/>
</dbReference>
<keyword evidence="2" id="KW-0378">Hydrolase</keyword>
<dbReference type="EMBL" id="BQNB010021253">
    <property type="protein sequence ID" value="GJU04488.1"/>
    <property type="molecule type" value="Genomic_DNA"/>
</dbReference>
<dbReference type="PROSITE" id="PS50994">
    <property type="entry name" value="INTEGRASE"/>
    <property type="match status" value="1"/>
</dbReference>
<accession>A0ABQ5IZ64</accession>
<dbReference type="Gene3D" id="3.30.420.10">
    <property type="entry name" value="Ribonuclease H-like superfamily/Ribonuclease H"/>
    <property type="match status" value="1"/>
</dbReference>
<dbReference type="InterPro" id="IPR043502">
    <property type="entry name" value="DNA/RNA_pol_sf"/>
</dbReference>
<proteinExistence type="predicted"/>
<gene>
    <name evidence="5" type="ORF">Tco_1120918</name>
</gene>
<dbReference type="InterPro" id="IPR039537">
    <property type="entry name" value="Retrotran_Ty1/copia-like"/>
</dbReference>
<dbReference type="SUPFAM" id="SSF53098">
    <property type="entry name" value="Ribonuclease H-like"/>
    <property type="match status" value="1"/>
</dbReference>
<dbReference type="InterPro" id="IPR001584">
    <property type="entry name" value="Integrase_cat-core"/>
</dbReference>
<name>A0ABQ5IZ64_9ASTR</name>
<dbReference type="PANTHER" id="PTHR42648">
    <property type="entry name" value="TRANSPOSASE, PUTATIVE-RELATED"/>
    <property type="match status" value="1"/>
</dbReference>
<dbReference type="InterPro" id="IPR036397">
    <property type="entry name" value="RNaseH_sf"/>
</dbReference>